<comment type="caution">
    <text evidence="1">The sequence shown here is derived from an EMBL/GenBank/DDBJ whole genome shotgun (WGS) entry which is preliminary data.</text>
</comment>
<name>A0ABV8MXN7_9NEIS</name>
<dbReference type="Pfam" id="PF06996">
    <property type="entry name" value="T6SS_TssG"/>
    <property type="match status" value="1"/>
</dbReference>
<dbReference type="PANTHER" id="PTHR35564">
    <property type="match status" value="1"/>
</dbReference>
<keyword evidence="2" id="KW-1185">Reference proteome</keyword>
<dbReference type="Proteomes" id="UP001595791">
    <property type="component" value="Unassembled WGS sequence"/>
</dbReference>
<dbReference type="NCBIfam" id="TIGR03347">
    <property type="entry name" value="VI_chp_1"/>
    <property type="match status" value="1"/>
</dbReference>
<protein>
    <submittedName>
        <fullName evidence="1">Type VI secretion system baseplate subunit TssG</fullName>
    </submittedName>
</protein>
<proteinExistence type="predicted"/>
<reference evidence="2" key="1">
    <citation type="journal article" date="2019" name="Int. J. Syst. Evol. Microbiol.">
        <title>The Global Catalogue of Microorganisms (GCM) 10K type strain sequencing project: providing services to taxonomists for standard genome sequencing and annotation.</title>
        <authorList>
            <consortium name="The Broad Institute Genomics Platform"/>
            <consortium name="The Broad Institute Genome Sequencing Center for Infectious Disease"/>
            <person name="Wu L."/>
            <person name="Ma J."/>
        </authorList>
    </citation>
    <scope>NUCLEOTIDE SEQUENCE [LARGE SCALE GENOMIC DNA]</scope>
    <source>
        <strain evidence="2">LMG 29894</strain>
    </source>
</reference>
<organism evidence="1 2">
    <name type="scientific">Chitinimonas lacunae</name>
    <dbReference type="NCBI Taxonomy" id="1963018"/>
    <lineage>
        <taxon>Bacteria</taxon>
        <taxon>Pseudomonadati</taxon>
        <taxon>Pseudomonadota</taxon>
        <taxon>Betaproteobacteria</taxon>
        <taxon>Neisseriales</taxon>
        <taxon>Chitinibacteraceae</taxon>
        <taxon>Chitinimonas</taxon>
    </lineage>
</organism>
<dbReference type="EMBL" id="JBHSBU010000002">
    <property type="protein sequence ID" value="MFC4161735.1"/>
    <property type="molecule type" value="Genomic_DNA"/>
</dbReference>
<dbReference type="InterPro" id="IPR010732">
    <property type="entry name" value="T6SS_TssG-like"/>
</dbReference>
<accession>A0ABV8MXN7</accession>
<evidence type="ECO:0000313" key="2">
    <source>
        <dbReference type="Proteomes" id="UP001595791"/>
    </source>
</evidence>
<dbReference type="RefSeq" id="WP_378168192.1">
    <property type="nucleotide sequence ID" value="NZ_JBHSBU010000002.1"/>
</dbReference>
<dbReference type="PANTHER" id="PTHR35564:SF4">
    <property type="entry name" value="CYTOPLASMIC PROTEIN"/>
    <property type="match status" value="1"/>
</dbReference>
<gene>
    <name evidence="1" type="primary">tssG</name>
    <name evidence="1" type="ORF">ACFOW7_20575</name>
</gene>
<sequence>MAGADRYSPGVLALWQAVEEAPYRHQLFAVLRQIECLHPEMPRLGRASRPSAEPVRLGQMPALDFAPAELARLVWQDRTPPRLEVRSFGLFGPAGAMPIHLSEYAWDRLHNNRDETLARFADVFHHRMLLLFYRAWADAQPTVSHDRPDDDRFARFVGGLCGYGFKTLLGRDAVPDVTKLFHAGLLSRQVRNADGLRQLLFNYFRVPVSVEQFHFRWLTVPAEQRTSLGARNSAAQLGVGTLAGSRVPDRQSSFRIVLGPLDFHEYQRFLPGSPSVTQLRDWVRNYLGYEFTWDVQLILKKEAVPPCQLGGAQLGRTGWIGREPRQRDADDMVLEPETA</sequence>
<evidence type="ECO:0000313" key="1">
    <source>
        <dbReference type="EMBL" id="MFC4161735.1"/>
    </source>
</evidence>